<organism evidence="2 3">
    <name type="scientific">Sparassis crispa</name>
    <dbReference type="NCBI Taxonomy" id="139825"/>
    <lineage>
        <taxon>Eukaryota</taxon>
        <taxon>Fungi</taxon>
        <taxon>Dikarya</taxon>
        <taxon>Basidiomycota</taxon>
        <taxon>Agaricomycotina</taxon>
        <taxon>Agaricomycetes</taxon>
        <taxon>Polyporales</taxon>
        <taxon>Sparassidaceae</taxon>
        <taxon>Sparassis</taxon>
    </lineage>
</organism>
<dbReference type="RefSeq" id="XP_027616372.1">
    <property type="nucleotide sequence ID" value="XM_027760571.1"/>
</dbReference>
<dbReference type="OrthoDB" id="3250756at2759"/>
<dbReference type="Proteomes" id="UP000287166">
    <property type="component" value="Unassembled WGS sequence"/>
</dbReference>
<protein>
    <recommendedName>
        <fullName evidence="1">F-box domain-containing protein</fullName>
    </recommendedName>
</protein>
<keyword evidence="3" id="KW-1185">Reference proteome</keyword>
<gene>
    <name evidence="2" type="ORF">SCP_0706460</name>
</gene>
<reference evidence="2 3" key="1">
    <citation type="journal article" date="2018" name="Sci. Rep.">
        <title>Genome sequence of the cauliflower mushroom Sparassis crispa (Hanabiratake) and its association with beneficial usage.</title>
        <authorList>
            <person name="Kiyama R."/>
            <person name="Furutani Y."/>
            <person name="Kawaguchi K."/>
            <person name="Nakanishi T."/>
        </authorList>
    </citation>
    <scope>NUCLEOTIDE SEQUENCE [LARGE SCALE GENOMIC DNA]</scope>
</reference>
<dbReference type="EMBL" id="BFAD01000007">
    <property type="protein sequence ID" value="GBE85459.1"/>
    <property type="molecule type" value="Genomic_DNA"/>
</dbReference>
<evidence type="ECO:0000313" key="2">
    <source>
        <dbReference type="EMBL" id="GBE85459.1"/>
    </source>
</evidence>
<dbReference type="InterPro" id="IPR001810">
    <property type="entry name" value="F-box_dom"/>
</dbReference>
<dbReference type="GeneID" id="38782376"/>
<dbReference type="AlphaFoldDB" id="A0A401GTF1"/>
<comment type="caution">
    <text evidence="2">The sequence shown here is derived from an EMBL/GenBank/DDBJ whole genome shotgun (WGS) entry which is preliminary data.</text>
</comment>
<dbReference type="PROSITE" id="PS50181">
    <property type="entry name" value="FBOX"/>
    <property type="match status" value="1"/>
</dbReference>
<feature type="domain" description="F-box" evidence="1">
    <location>
        <begin position="1"/>
        <end position="43"/>
    </location>
</feature>
<dbReference type="InParanoid" id="A0A401GTF1"/>
<evidence type="ECO:0000313" key="3">
    <source>
        <dbReference type="Proteomes" id="UP000287166"/>
    </source>
</evidence>
<proteinExistence type="predicted"/>
<accession>A0A401GTF1</accession>
<name>A0A401GTF1_9APHY</name>
<sequence length="355" mass="40911">MTALPAELCNQIVHYSSQRDLFSLCLTSKALQRATEARIYECIFLRDMGVAYRACRAIVGRGGVRGAYVKRFWFSQDTRRLPPRTMVQLPPQFWQAVQDALTKMVNLDFLLLNDPANANTWVLSSPTYKFQLREASFQLPWDAEMVAFLQTQNRLRVLHTEDSFEDGPLPAITPGKLQSLQVYNGPVLVVAELMACPLTHLQIMLEEDTAVLLGTVVTDLGRSMKTLRSLNVAFMPEHYMLETLQLISTSVFAPTLRHLGILPIPYDDRSEVHRCLMRLPALHVLEVDVFNWEPQPVEVFQRMLASELRIYCPSLRYVSFWVGQHHLIWHCVDEEWTSCHFSPRHPQNETLWRTV</sequence>
<evidence type="ECO:0000259" key="1">
    <source>
        <dbReference type="PROSITE" id="PS50181"/>
    </source>
</evidence>